<dbReference type="InterPro" id="IPR012337">
    <property type="entry name" value="RNaseH-like_sf"/>
</dbReference>
<dbReference type="Gene3D" id="3.30.420.10">
    <property type="entry name" value="Ribonuclease H-like superfamily/Ribonuclease H"/>
    <property type="match status" value="1"/>
</dbReference>
<evidence type="ECO:0000313" key="1">
    <source>
        <dbReference type="EMBL" id="RDY10022.1"/>
    </source>
</evidence>
<dbReference type="PANTHER" id="PTHR42648:SF28">
    <property type="entry name" value="TRANSPOSON-ENCODED PROTEIN WITH RIBONUCLEASE H-LIKE AND RETROVIRUS ZINC FINGER-LIKE DOMAINS"/>
    <property type="match status" value="1"/>
</dbReference>
<comment type="caution">
    <text evidence="1">The sequence shown here is derived from an EMBL/GenBank/DDBJ whole genome shotgun (WGS) entry which is preliminary data.</text>
</comment>
<dbReference type="Pfam" id="PF14223">
    <property type="entry name" value="Retrotran_gag_2"/>
    <property type="match status" value="1"/>
</dbReference>
<name>A0A371I4P3_MUCPR</name>
<dbReference type="AlphaFoldDB" id="A0A371I4P3"/>
<dbReference type="SUPFAM" id="SSF53098">
    <property type="entry name" value="Ribonuclease H-like"/>
    <property type="match status" value="1"/>
</dbReference>
<protein>
    <recommendedName>
        <fullName evidence="3">Integrase catalytic domain-containing protein</fullName>
    </recommendedName>
</protein>
<proteinExistence type="predicted"/>
<dbReference type="InterPro" id="IPR036397">
    <property type="entry name" value="RNaseH_sf"/>
</dbReference>
<keyword evidence="2" id="KW-1185">Reference proteome</keyword>
<gene>
    <name evidence="1" type="ORF">CR513_05528</name>
</gene>
<dbReference type="EMBL" id="QJKJ01000931">
    <property type="protein sequence ID" value="RDY10022.1"/>
    <property type="molecule type" value="Genomic_DNA"/>
</dbReference>
<organism evidence="1 2">
    <name type="scientific">Mucuna pruriens</name>
    <name type="common">Velvet bean</name>
    <name type="synonym">Dolichos pruriens</name>
    <dbReference type="NCBI Taxonomy" id="157652"/>
    <lineage>
        <taxon>Eukaryota</taxon>
        <taxon>Viridiplantae</taxon>
        <taxon>Streptophyta</taxon>
        <taxon>Embryophyta</taxon>
        <taxon>Tracheophyta</taxon>
        <taxon>Spermatophyta</taxon>
        <taxon>Magnoliopsida</taxon>
        <taxon>eudicotyledons</taxon>
        <taxon>Gunneridae</taxon>
        <taxon>Pentapetalae</taxon>
        <taxon>rosids</taxon>
        <taxon>fabids</taxon>
        <taxon>Fabales</taxon>
        <taxon>Fabaceae</taxon>
        <taxon>Papilionoideae</taxon>
        <taxon>50 kb inversion clade</taxon>
        <taxon>NPAAA clade</taxon>
        <taxon>indigoferoid/millettioid clade</taxon>
        <taxon>Phaseoleae</taxon>
        <taxon>Mucuna</taxon>
    </lineage>
</organism>
<reference evidence="1" key="1">
    <citation type="submission" date="2018-05" db="EMBL/GenBank/DDBJ databases">
        <title>Draft genome of Mucuna pruriens seed.</title>
        <authorList>
            <person name="Nnadi N.E."/>
            <person name="Vos R."/>
            <person name="Hasami M.H."/>
            <person name="Devisetty U.K."/>
            <person name="Aguiy J.C."/>
        </authorList>
    </citation>
    <scope>NUCLEOTIDE SEQUENCE [LARGE SCALE GENOMIC DNA]</scope>
    <source>
        <strain evidence="1">JCA_2017</strain>
    </source>
</reference>
<evidence type="ECO:0000313" key="2">
    <source>
        <dbReference type="Proteomes" id="UP000257109"/>
    </source>
</evidence>
<dbReference type="Proteomes" id="UP000257109">
    <property type="component" value="Unassembled WGS sequence"/>
</dbReference>
<accession>A0A371I4P3</accession>
<dbReference type="OrthoDB" id="1749397at2759"/>
<dbReference type="PANTHER" id="PTHR42648">
    <property type="entry name" value="TRANSPOSASE, PUTATIVE-RELATED"/>
    <property type="match status" value="1"/>
</dbReference>
<dbReference type="InterPro" id="IPR039537">
    <property type="entry name" value="Retrotran_Ty1/copia-like"/>
</dbReference>
<dbReference type="GO" id="GO:0003676">
    <property type="term" value="F:nucleic acid binding"/>
    <property type="evidence" value="ECO:0007669"/>
    <property type="project" value="InterPro"/>
</dbReference>
<sequence length="289" mass="33553">MCLMIMKCSILEVFCGSISESQSARRFLGEIEQSFAKKEKVEMSNLLAKLILMKYKGRGNIREYIMEMSNLATKLKSLKLELGENFILHLRDKTENAHFASTSQNKKRKNIKGVAKISFQQKISKKDKEFTKYFCKKLGHMNKQCPKYTTSVPKDTWWVDFGATTHISVTMQVVVEAIGTFQLQLKTRFYLDLFETFVVLSFRKNLISISSLDKFGFFCSFGNNKVIMFIDDYSRYGYLYLIHEKSQSQKVFKSFKAKVELQLGKKIKAIKFDCGGEYYGRYDGSREEC</sequence>
<feature type="non-terminal residue" evidence="1">
    <location>
        <position position="1"/>
    </location>
</feature>
<evidence type="ECO:0008006" key="3">
    <source>
        <dbReference type="Google" id="ProtNLM"/>
    </source>
</evidence>